<evidence type="ECO:0000313" key="1">
    <source>
        <dbReference type="EMBL" id="CAJ2643374.1"/>
    </source>
</evidence>
<comment type="caution">
    <text evidence="1">The sequence shown here is derived from an EMBL/GenBank/DDBJ whole genome shotgun (WGS) entry which is preliminary data.</text>
</comment>
<organism evidence="1 2">
    <name type="scientific">Trifolium pratense</name>
    <name type="common">Red clover</name>
    <dbReference type="NCBI Taxonomy" id="57577"/>
    <lineage>
        <taxon>Eukaryota</taxon>
        <taxon>Viridiplantae</taxon>
        <taxon>Streptophyta</taxon>
        <taxon>Embryophyta</taxon>
        <taxon>Tracheophyta</taxon>
        <taxon>Spermatophyta</taxon>
        <taxon>Magnoliopsida</taxon>
        <taxon>eudicotyledons</taxon>
        <taxon>Gunneridae</taxon>
        <taxon>Pentapetalae</taxon>
        <taxon>rosids</taxon>
        <taxon>fabids</taxon>
        <taxon>Fabales</taxon>
        <taxon>Fabaceae</taxon>
        <taxon>Papilionoideae</taxon>
        <taxon>50 kb inversion clade</taxon>
        <taxon>NPAAA clade</taxon>
        <taxon>Hologalegina</taxon>
        <taxon>IRL clade</taxon>
        <taxon>Trifolieae</taxon>
        <taxon>Trifolium</taxon>
    </lineage>
</organism>
<dbReference type="EMBL" id="CASHSV030000034">
    <property type="protein sequence ID" value="CAJ2643374.1"/>
    <property type="molecule type" value="Genomic_DNA"/>
</dbReference>
<keyword evidence="2" id="KW-1185">Reference proteome</keyword>
<dbReference type="Proteomes" id="UP001177021">
    <property type="component" value="Unassembled WGS sequence"/>
</dbReference>
<evidence type="ECO:0000313" key="2">
    <source>
        <dbReference type="Proteomes" id="UP001177021"/>
    </source>
</evidence>
<sequence>MATVEDVKEFKKEHQELIPGLPNEIAEICLLHVPYPYQPLVRSVSSSWNRAISNPSFTLSKKNLSNPHLFVLAFHTVTSKIQWQSLDPSSNRWFILPPMPLQNDTVCPTSFSCASLQRQGKIFVMRGTCSETETFVYRAAVNKWLKASEMITGRKSFFAAEEVNGRIVTVGESGTDIYDPENDTWKRCSKFTGELDRYETVVNGGKLYVTEGWWWPFAVRPRGWVYELENDTWREMGEGMKDGWTGVSVSVCGRVFMIPDVDLAMKVYDEVTDTWRCVGGERLPRENMKKPFVVRGLGDRIYVVSLGLKVVIGSVVVDDSDDVCGVKVTWQVLEGTEVFGEFAPSSCQVMYA</sequence>
<accession>A0ACB0JI81</accession>
<name>A0ACB0JI81_TRIPR</name>
<gene>
    <name evidence="1" type="ORF">MILVUS5_LOCUS12633</name>
</gene>
<protein>
    <submittedName>
        <fullName evidence="1">Uncharacterized protein</fullName>
    </submittedName>
</protein>
<reference evidence="1" key="1">
    <citation type="submission" date="2023-10" db="EMBL/GenBank/DDBJ databases">
        <authorList>
            <person name="Rodriguez Cubillos JULIANA M."/>
            <person name="De Vega J."/>
        </authorList>
    </citation>
    <scope>NUCLEOTIDE SEQUENCE</scope>
</reference>
<proteinExistence type="predicted"/>